<feature type="compositionally biased region" description="Polar residues" evidence="1">
    <location>
        <begin position="1"/>
        <end position="10"/>
    </location>
</feature>
<feature type="compositionally biased region" description="Low complexity" evidence="1">
    <location>
        <begin position="19"/>
        <end position="36"/>
    </location>
</feature>
<dbReference type="EMBL" id="LR877160">
    <property type="protein sequence ID" value="CAD2220253.1"/>
    <property type="molecule type" value="Genomic_DNA"/>
</dbReference>
<feature type="compositionally biased region" description="Pro residues" evidence="1">
    <location>
        <begin position="354"/>
        <end position="363"/>
    </location>
</feature>
<organism evidence="2 3">
    <name type="scientific">Angomonas deanei</name>
    <dbReference type="NCBI Taxonomy" id="59799"/>
    <lineage>
        <taxon>Eukaryota</taxon>
        <taxon>Discoba</taxon>
        <taxon>Euglenozoa</taxon>
        <taxon>Kinetoplastea</taxon>
        <taxon>Metakinetoplastina</taxon>
        <taxon>Trypanosomatida</taxon>
        <taxon>Trypanosomatidae</taxon>
        <taxon>Strigomonadinae</taxon>
        <taxon>Angomonas</taxon>
    </lineage>
</organism>
<feature type="region of interest" description="Disordered" evidence="1">
    <location>
        <begin position="1"/>
        <end position="394"/>
    </location>
</feature>
<sequence length="394" mass="42160">MPVPQYNQPTPAEYYPRDTSYTSSATSSVASSQAAADLNRHTRNPANVHRPVERVPSASGSSQSSNHHYRPAQIPNPPRPSSNSQIDTRRPVHPVSRDGDRPLLSSKPNSPTPKDVLPLMRHPGSKQHPNSADPTPLRSGEYKTGAPAVNTSQTGAPLRASANNYVPSAHSSSVNIPHKVQPENRYSQLVTGSSDTPLSTHSSPLSKSNIPTSTNSRTSNNVHPSSRPVGSVNRVPSSSQGSLVGDRYRPTSNNSRENPIRTSNNAYPASQGSQNQARPASNNSRDAPVRASNNAYPASQGSQNVIRPASNNSRENPVRASNNAYPGSQESQNVVRPASNNSRENPVRASNNATPPPKGPEPGPSASNNSRDAPFGPIMPSRFPRIPECYPPHE</sequence>
<protein>
    <submittedName>
        <fullName evidence="2">Uncharacterized protein</fullName>
    </submittedName>
</protein>
<proteinExistence type="predicted"/>
<dbReference type="Proteomes" id="UP000515908">
    <property type="component" value="Chromosome 16"/>
</dbReference>
<dbReference type="AlphaFoldDB" id="A0A7G2CNY0"/>
<evidence type="ECO:0000256" key="1">
    <source>
        <dbReference type="SAM" id="MobiDB-lite"/>
    </source>
</evidence>
<accession>A0A7G2CNY0</accession>
<dbReference type="VEuPathDB" id="TriTrypDB:ADEAN_000776800"/>
<name>A0A7G2CNY0_9TRYP</name>
<keyword evidence="3" id="KW-1185">Reference proteome</keyword>
<evidence type="ECO:0000313" key="2">
    <source>
        <dbReference type="EMBL" id="CAD2220253.1"/>
    </source>
</evidence>
<reference evidence="2 3" key="1">
    <citation type="submission" date="2020-08" db="EMBL/GenBank/DDBJ databases">
        <authorList>
            <person name="Newling K."/>
            <person name="Davey J."/>
            <person name="Forrester S."/>
        </authorList>
    </citation>
    <scope>NUCLEOTIDE SEQUENCE [LARGE SCALE GENOMIC DNA]</scope>
    <source>
        <strain evidence="3">Crithidia deanei Carvalho (ATCC PRA-265)</strain>
    </source>
</reference>
<feature type="compositionally biased region" description="Polar residues" evidence="1">
    <location>
        <begin position="149"/>
        <end position="175"/>
    </location>
</feature>
<feature type="compositionally biased region" description="Polar residues" evidence="1">
    <location>
        <begin position="184"/>
        <end position="224"/>
    </location>
</feature>
<feature type="compositionally biased region" description="Polar residues" evidence="1">
    <location>
        <begin position="250"/>
        <end position="353"/>
    </location>
</feature>
<gene>
    <name evidence="2" type="ORF">ADEAN_000776800</name>
</gene>
<feature type="compositionally biased region" description="Basic and acidic residues" evidence="1">
    <location>
        <begin position="87"/>
        <end position="101"/>
    </location>
</feature>
<evidence type="ECO:0000313" key="3">
    <source>
        <dbReference type="Proteomes" id="UP000515908"/>
    </source>
</evidence>